<evidence type="ECO:0000313" key="9">
    <source>
        <dbReference type="Proteomes" id="UP000000759"/>
    </source>
</evidence>
<dbReference type="PIRSF" id="PIRSF026991">
    <property type="entry name" value="Mnd1"/>
    <property type="match status" value="1"/>
</dbReference>
<dbReference type="InterPro" id="IPR040453">
    <property type="entry name" value="Mnd1_HTH"/>
</dbReference>
<evidence type="ECO:0000256" key="1">
    <source>
        <dbReference type="ARBA" id="ARBA00004123"/>
    </source>
</evidence>
<dbReference type="GO" id="GO:0005634">
    <property type="term" value="C:nucleus"/>
    <property type="evidence" value="ECO:0007669"/>
    <property type="project" value="UniProtKB-SubCell"/>
</dbReference>
<comment type="function">
    <text evidence="5">Required for proper homologous chromosome pairing and efficient cross-over and intragenic recombination during meiosis.</text>
</comment>
<dbReference type="Pfam" id="PF18517">
    <property type="entry name" value="LZ3wCH"/>
    <property type="match status" value="1"/>
</dbReference>
<dbReference type="Pfam" id="PF03962">
    <property type="entry name" value="Mnd1"/>
    <property type="match status" value="1"/>
</dbReference>
<keyword evidence="9" id="KW-1185">Reference proteome</keyword>
<dbReference type="GeneID" id="7199880"/>
<comment type="similarity">
    <text evidence="2 5">Belongs to the MND1 family.</text>
</comment>
<gene>
    <name evidence="8" type="ORF">PHATRDRAFT_54296</name>
</gene>
<dbReference type="EMBL" id="CM000608">
    <property type="protein sequence ID" value="EEC49415.1"/>
    <property type="molecule type" value="Genomic_DNA"/>
</dbReference>
<dbReference type="Proteomes" id="UP000000759">
    <property type="component" value="Chromosome 5"/>
</dbReference>
<reference evidence="9" key="2">
    <citation type="submission" date="2008-08" db="EMBL/GenBank/DDBJ databases">
        <authorList>
            <consortium name="Diatom Consortium"/>
            <person name="Grigoriev I."/>
            <person name="Grimwood J."/>
            <person name="Kuo A."/>
            <person name="Otillar R.P."/>
            <person name="Salamov A."/>
            <person name="Detter J.C."/>
            <person name="Lindquist E."/>
            <person name="Shapiro H."/>
            <person name="Lucas S."/>
            <person name="Glavina del Rio T."/>
            <person name="Pitluck S."/>
            <person name="Rokhsar D."/>
            <person name="Bowler C."/>
        </authorList>
    </citation>
    <scope>GENOME REANNOTATION</scope>
    <source>
        <strain evidence="9">CCAP 1055/1</strain>
    </source>
</reference>
<keyword evidence="4 5" id="KW-0539">Nucleus</keyword>
<dbReference type="FunCoup" id="B7FVJ7">
    <property type="interactions" value="83"/>
</dbReference>
<dbReference type="GO" id="GO:0003690">
    <property type="term" value="F:double-stranded DNA binding"/>
    <property type="evidence" value="ECO:0007669"/>
    <property type="project" value="InterPro"/>
</dbReference>
<proteinExistence type="inferred from homology"/>
<reference evidence="8 9" key="1">
    <citation type="journal article" date="2008" name="Nature">
        <title>The Phaeodactylum genome reveals the evolutionary history of diatom genomes.</title>
        <authorList>
            <person name="Bowler C."/>
            <person name="Allen A.E."/>
            <person name="Badger J.H."/>
            <person name="Grimwood J."/>
            <person name="Jabbari K."/>
            <person name="Kuo A."/>
            <person name="Maheswari U."/>
            <person name="Martens C."/>
            <person name="Maumus F."/>
            <person name="Otillar R.P."/>
            <person name="Rayko E."/>
            <person name="Salamov A."/>
            <person name="Vandepoele K."/>
            <person name="Beszteri B."/>
            <person name="Gruber A."/>
            <person name="Heijde M."/>
            <person name="Katinka M."/>
            <person name="Mock T."/>
            <person name="Valentin K."/>
            <person name="Verret F."/>
            <person name="Berges J.A."/>
            <person name="Brownlee C."/>
            <person name="Cadoret J.P."/>
            <person name="Chiovitti A."/>
            <person name="Choi C.J."/>
            <person name="Coesel S."/>
            <person name="De Martino A."/>
            <person name="Detter J.C."/>
            <person name="Durkin C."/>
            <person name="Falciatore A."/>
            <person name="Fournet J."/>
            <person name="Haruta M."/>
            <person name="Huysman M.J."/>
            <person name="Jenkins B.D."/>
            <person name="Jiroutova K."/>
            <person name="Jorgensen R.E."/>
            <person name="Joubert Y."/>
            <person name="Kaplan A."/>
            <person name="Kroger N."/>
            <person name="Kroth P.G."/>
            <person name="La Roche J."/>
            <person name="Lindquist E."/>
            <person name="Lommer M."/>
            <person name="Martin-Jezequel V."/>
            <person name="Lopez P.J."/>
            <person name="Lucas S."/>
            <person name="Mangogna M."/>
            <person name="McGinnis K."/>
            <person name="Medlin L.K."/>
            <person name="Montsant A."/>
            <person name="Oudot-Le Secq M.P."/>
            <person name="Napoli C."/>
            <person name="Obornik M."/>
            <person name="Parker M.S."/>
            <person name="Petit J.L."/>
            <person name="Porcel B.M."/>
            <person name="Poulsen N."/>
            <person name="Robison M."/>
            <person name="Rychlewski L."/>
            <person name="Rynearson T.A."/>
            <person name="Schmutz J."/>
            <person name="Shapiro H."/>
            <person name="Siaut M."/>
            <person name="Stanley M."/>
            <person name="Sussman M.R."/>
            <person name="Taylor A.R."/>
            <person name="Vardi A."/>
            <person name="von Dassow P."/>
            <person name="Vyverman W."/>
            <person name="Willis A."/>
            <person name="Wyrwicz L.S."/>
            <person name="Rokhsar D.S."/>
            <person name="Weissenbach J."/>
            <person name="Armbrust E.V."/>
            <person name="Green B.R."/>
            <person name="Van de Peer Y."/>
            <person name="Grigoriev I.V."/>
        </authorList>
    </citation>
    <scope>NUCLEOTIDE SEQUENCE [LARGE SCALE GENOMIC DNA]</scope>
    <source>
        <strain evidence="8 9">CCAP 1055/1</strain>
    </source>
</reference>
<evidence type="ECO:0000256" key="3">
    <source>
        <dbReference type="ARBA" id="ARBA00023054"/>
    </source>
</evidence>
<dbReference type="STRING" id="556484.B7FVJ7"/>
<organism evidence="8 9">
    <name type="scientific">Phaeodactylum tricornutum (strain CCAP 1055/1)</name>
    <dbReference type="NCBI Taxonomy" id="556484"/>
    <lineage>
        <taxon>Eukaryota</taxon>
        <taxon>Sar</taxon>
        <taxon>Stramenopiles</taxon>
        <taxon>Ochrophyta</taxon>
        <taxon>Bacillariophyta</taxon>
        <taxon>Bacillariophyceae</taxon>
        <taxon>Bacillariophycidae</taxon>
        <taxon>Naviculales</taxon>
        <taxon>Phaeodactylaceae</taxon>
        <taxon>Phaeodactylum</taxon>
    </lineage>
</organism>
<sequence>MAGSKRMSADEKRQVILDIYHRTKQVFTEKEIVTLAAKAGVNANTILDVNNSLIDDGLVDKEKIGGSNYFWSFPAKKDRLVQLQHQQNLQAVELLQSQVRDATVALAEAQRGREDVDGVRVEQLQRLDALGRERGRLVTELAELQENDPQALADLEHELQLVTAAAHRWTDNIFNCKAYLIKKRGMDKKEVHRVLGITGTFDCELL</sequence>
<comment type="subcellular location">
    <subcellularLocation>
        <location evidence="1 5">Nucleus</location>
    </subcellularLocation>
</comment>
<evidence type="ECO:0000259" key="6">
    <source>
        <dbReference type="Pfam" id="PF03962"/>
    </source>
</evidence>
<dbReference type="OrthoDB" id="273345at2759"/>
<keyword evidence="3" id="KW-0175">Coiled coil</keyword>
<feature type="domain" description="Mnd1 HTH" evidence="6">
    <location>
        <begin position="16"/>
        <end position="74"/>
    </location>
</feature>
<protein>
    <submittedName>
        <fullName evidence="8">Mnd1 meiotic DNA recombination/cross-over promotion</fullName>
    </submittedName>
</protein>
<evidence type="ECO:0000256" key="2">
    <source>
        <dbReference type="ARBA" id="ARBA00005981"/>
    </source>
</evidence>
<dbReference type="PaxDb" id="2850-Phatr54296"/>
<feature type="domain" description="Leucine zipper with capping helix" evidence="7">
    <location>
        <begin position="151"/>
        <end position="203"/>
    </location>
</feature>
<dbReference type="InterPro" id="IPR040661">
    <property type="entry name" value="LZ3wCH"/>
</dbReference>
<dbReference type="RefSeq" id="XP_002178717.1">
    <property type="nucleotide sequence ID" value="XM_002178681.1"/>
</dbReference>
<dbReference type="eggNOG" id="KOG3433">
    <property type="taxonomic scope" value="Eukaryota"/>
</dbReference>
<evidence type="ECO:0000256" key="4">
    <source>
        <dbReference type="ARBA" id="ARBA00023242"/>
    </source>
</evidence>
<dbReference type="GO" id="GO:0007131">
    <property type="term" value="P:reciprocal meiotic recombination"/>
    <property type="evidence" value="ECO:0007669"/>
    <property type="project" value="InterPro"/>
</dbReference>
<accession>B7FVJ7</accession>
<dbReference type="InParanoid" id="B7FVJ7"/>
<evidence type="ECO:0000256" key="5">
    <source>
        <dbReference type="PIRNR" id="PIRNR026991"/>
    </source>
</evidence>
<dbReference type="InterPro" id="IPR005647">
    <property type="entry name" value="Mnd1"/>
</dbReference>
<evidence type="ECO:0000259" key="7">
    <source>
        <dbReference type="Pfam" id="PF18517"/>
    </source>
</evidence>
<evidence type="ECO:0000313" key="8">
    <source>
        <dbReference type="EMBL" id="EEC49415.1"/>
    </source>
</evidence>
<name>B7FVJ7_PHATC</name>
<dbReference type="AlphaFoldDB" id="B7FVJ7"/>
<dbReference type="KEGG" id="pti:PHATRDRAFT_54296"/>